<reference evidence="1" key="1">
    <citation type="submission" date="2020-11" db="EMBL/GenBank/DDBJ databases">
        <authorList>
            <person name="Davenport K.M."/>
            <person name="Bickhart D.M."/>
            <person name="Smith T.P.L."/>
            <person name="Murdoch B.M."/>
            <person name="Rosen B.D."/>
        </authorList>
    </citation>
    <scope>NUCLEOTIDE SEQUENCE [LARGE SCALE GENOMIC DNA]</scope>
    <source>
        <strain evidence="1">OAR_USU_Benz2616</strain>
    </source>
</reference>
<name>A0AC11DKC7_SHEEP</name>
<evidence type="ECO:0000313" key="1">
    <source>
        <dbReference type="Ensembl" id="ENSOARP00020045958.1"/>
    </source>
</evidence>
<sequence>MNPSFFLTVLCLGVASAAPKLDPNLDAHWHQWKATHRRLYGMNEEGWRRAVWEKNKKIIDLHNQEYSQGKHGFSMAMNAFGDMGQCGSCWAFSATGALEGQMFRKTGKLVSLSEQNLVDCSRPQGNQGCNGGLMDNAFQYIKENGGLDSEESYPYLATDTSSCNYKPECSAANDTGFVDIPQREKALMKAVATVGPISVAIDAGHASFQFYKSGIYYDPDCSSKDLDHGVLVVGYGFEGTDSNNNKFWIVKNSWGPEWGWNGYVKMAKDQNNHCGIATAASYPTV</sequence>
<dbReference type="Ensembl" id="ENSOART00020044026.1">
    <property type="protein sequence ID" value="ENSOARP00020045958.1"/>
    <property type="gene ID" value="ENSOARG00020001702.2"/>
</dbReference>
<organism evidence="1">
    <name type="scientific">Ovis aries</name>
    <name type="common">Sheep</name>
    <dbReference type="NCBI Taxonomy" id="9940"/>
    <lineage>
        <taxon>Eukaryota</taxon>
        <taxon>Metazoa</taxon>
        <taxon>Chordata</taxon>
        <taxon>Craniata</taxon>
        <taxon>Vertebrata</taxon>
        <taxon>Euteleostomi</taxon>
        <taxon>Mammalia</taxon>
        <taxon>Eutheria</taxon>
        <taxon>Laurasiatheria</taxon>
        <taxon>Artiodactyla</taxon>
        <taxon>Ruminantia</taxon>
        <taxon>Pecora</taxon>
        <taxon>Bovidae</taxon>
        <taxon>Caprinae</taxon>
        <taxon>Ovis</taxon>
    </lineage>
</organism>
<protein>
    <submittedName>
        <fullName evidence="1">Cathepsin V</fullName>
    </submittedName>
</protein>
<reference evidence="1" key="3">
    <citation type="submission" date="2025-09" db="UniProtKB">
        <authorList>
            <consortium name="Ensembl"/>
        </authorList>
    </citation>
    <scope>IDENTIFICATION</scope>
</reference>
<proteinExistence type="predicted"/>
<gene>
    <name evidence="1" type="primary">LOC780510</name>
</gene>
<accession>A0AC11DKC7</accession>
<reference evidence="1" key="2">
    <citation type="submission" date="2025-08" db="UniProtKB">
        <authorList>
            <consortium name="Ensembl"/>
        </authorList>
    </citation>
    <scope>IDENTIFICATION</scope>
</reference>